<dbReference type="PANTHER" id="PTHR31589:SF110">
    <property type="entry name" value="PROTEIN, PUTATIVE (DUF239)-RELATED"/>
    <property type="match status" value="1"/>
</dbReference>
<dbReference type="AlphaFoldDB" id="A0AAP0RD64"/>
<sequence>MSPGEEIEAMEPGIENTQLMLKTVNCPEKTIPILRTRISDFHAPTSSNFNPNELDFDPNQTEVALAYADGDTYTGLDAVISVWNPKVAVLAESSGSFIWAQSNSNSFGGGWMNDNFNTGCYNLRCAGFVQTNSDFPIGGIFTPVSRIGDPQGQYSIYLRIFKDKGGGNWWLIVQEELLGYWPSTIFSGMAERAERLFWGSKIINTKKFGRHTLTEMGSGHFPWDGFSRSSFIRNLKLIDDGYALRIPNIVSKIVTNGKCYDLSVGGGPAGDWGIFFYYGGFGGWYGCQNT</sequence>
<dbReference type="PROSITE" id="PS52045">
    <property type="entry name" value="NEPROSIN_PEP_CD"/>
    <property type="match status" value="1"/>
</dbReference>
<dbReference type="InterPro" id="IPR053168">
    <property type="entry name" value="Glutamic_endopeptidase"/>
</dbReference>
<accession>A0AAP0RD64</accession>
<dbReference type="InterPro" id="IPR004314">
    <property type="entry name" value="Neprosin"/>
</dbReference>
<proteinExistence type="predicted"/>
<organism evidence="2 3">
    <name type="scientific">Liquidambar formosana</name>
    <name type="common">Formosan gum</name>
    <dbReference type="NCBI Taxonomy" id="63359"/>
    <lineage>
        <taxon>Eukaryota</taxon>
        <taxon>Viridiplantae</taxon>
        <taxon>Streptophyta</taxon>
        <taxon>Embryophyta</taxon>
        <taxon>Tracheophyta</taxon>
        <taxon>Spermatophyta</taxon>
        <taxon>Magnoliopsida</taxon>
        <taxon>eudicotyledons</taxon>
        <taxon>Gunneridae</taxon>
        <taxon>Pentapetalae</taxon>
        <taxon>Saxifragales</taxon>
        <taxon>Altingiaceae</taxon>
        <taxon>Liquidambar</taxon>
    </lineage>
</organism>
<keyword evidence="3" id="KW-1185">Reference proteome</keyword>
<evidence type="ECO:0000313" key="3">
    <source>
        <dbReference type="Proteomes" id="UP001415857"/>
    </source>
</evidence>
<comment type="caution">
    <text evidence="2">The sequence shown here is derived from an EMBL/GenBank/DDBJ whole genome shotgun (WGS) entry which is preliminary data.</text>
</comment>
<dbReference type="PANTHER" id="PTHR31589">
    <property type="entry name" value="PROTEIN, PUTATIVE (DUF239)-RELATED-RELATED"/>
    <property type="match status" value="1"/>
</dbReference>
<evidence type="ECO:0000313" key="2">
    <source>
        <dbReference type="EMBL" id="KAK9274393.1"/>
    </source>
</evidence>
<dbReference type="Proteomes" id="UP001415857">
    <property type="component" value="Unassembled WGS sequence"/>
</dbReference>
<reference evidence="2 3" key="1">
    <citation type="journal article" date="2024" name="Plant J.">
        <title>Genome sequences and population genomics reveal climatic adaptation and genomic divergence between two closely related sweetgum species.</title>
        <authorList>
            <person name="Xu W.Q."/>
            <person name="Ren C.Q."/>
            <person name="Zhang X.Y."/>
            <person name="Comes H.P."/>
            <person name="Liu X.H."/>
            <person name="Li Y.G."/>
            <person name="Kettle C.J."/>
            <person name="Jalonen R."/>
            <person name="Gaisberger H."/>
            <person name="Ma Y.Z."/>
            <person name="Qiu Y.X."/>
        </authorList>
    </citation>
    <scope>NUCLEOTIDE SEQUENCE [LARGE SCALE GENOMIC DNA]</scope>
    <source>
        <strain evidence="2">Hangzhou</strain>
    </source>
</reference>
<dbReference type="Pfam" id="PF03080">
    <property type="entry name" value="Neprosin"/>
    <property type="match status" value="1"/>
</dbReference>
<evidence type="ECO:0000259" key="1">
    <source>
        <dbReference type="PROSITE" id="PS52045"/>
    </source>
</evidence>
<gene>
    <name evidence="2" type="ORF">L1049_019207</name>
</gene>
<name>A0AAP0RD64_LIQFO</name>
<protein>
    <recommendedName>
        <fullName evidence="1">Neprosin PEP catalytic domain-containing protein</fullName>
    </recommendedName>
</protein>
<dbReference type="EMBL" id="JBBPBK010000012">
    <property type="protein sequence ID" value="KAK9274393.1"/>
    <property type="molecule type" value="Genomic_DNA"/>
</dbReference>
<feature type="domain" description="Neprosin PEP catalytic" evidence="1">
    <location>
        <begin position="55"/>
        <end position="288"/>
    </location>
</feature>